<organism evidence="1 2">
    <name type="scientific">Aliarcobacter butzleri</name>
    <dbReference type="NCBI Taxonomy" id="28197"/>
    <lineage>
        <taxon>Bacteria</taxon>
        <taxon>Pseudomonadati</taxon>
        <taxon>Campylobacterota</taxon>
        <taxon>Epsilonproteobacteria</taxon>
        <taxon>Campylobacterales</taxon>
        <taxon>Arcobacteraceae</taxon>
        <taxon>Aliarcobacter</taxon>
    </lineage>
</organism>
<dbReference type="AlphaFoldDB" id="A0AAW6VQX0"/>
<gene>
    <name evidence="1" type="ORF">PT520_08785</name>
</gene>
<proteinExistence type="predicted"/>
<comment type="caution">
    <text evidence="1">The sequence shown here is derived from an EMBL/GenBank/DDBJ whole genome shotgun (WGS) entry which is preliminary data.</text>
</comment>
<accession>A0AAW6VQX0</accession>
<reference evidence="1" key="2">
    <citation type="submission" date="2023-02" db="EMBL/GenBank/DDBJ databases">
        <authorList>
            <person name="Concha-Toloza M."/>
            <person name="Lopez-Cantillo M."/>
            <person name="Molina-Mora J."/>
            <person name="Collado L."/>
        </authorList>
    </citation>
    <scope>NUCLEOTIDE SEQUENCE</scope>
    <source>
        <strain evidence="1">FR1p273A</strain>
    </source>
</reference>
<evidence type="ECO:0000313" key="2">
    <source>
        <dbReference type="Proteomes" id="UP001237843"/>
    </source>
</evidence>
<dbReference type="EMBL" id="JAQTJH010000010">
    <property type="protein sequence ID" value="MDK2062613.1"/>
    <property type="molecule type" value="Genomic_DNA"/>
</dbReference>
<name>A0AAW6VQX0_9BACT</name>
<reference evidence="1" key="1">
    <citation type="journal article" date="2023" name="Antibiotics">
        <title>Genomic Characterization of Antibiotic-Resistant Campylobacterales Isolated from Chilean Poultry Meat.</title>
        <authorList>
            <person name="Concha-Toloza M."/>
            <person name="Lopez-Cantillo M."/>
            <person name="Molina-Mora J.A."/>
            <person name="Collado L."/>
        </authorList>
    </citation>
    <scope>NUCLEOTIDE SEQUENCE</scope>
    <source>
        <strain evidence="1">FR1p273A</strain>
    </source>
</reference>
<dbReference type="RefSeq" id="WP_284074851.1">
    <property type="nucleotide sequence ID" value="NZ_JAQTJH010000010.1"/>
</dbReference>
<sequence length="322" mass="36792">MIEKIKKFNLDLTDKNVLTEAASGNYVVTPIIAALAGAKVIAVTKASKYGTIDEIKEQTYSLAKEFNIEKMIKIVEDKEEIDFKEFDIVTNTGFVRPINKKIIDKLSSNCVIPLMWEPWEFRKEDLDLDACSKKGIKVYGTNESDSRLQTMKYIGFCVLDFLLKNKMTPFSTKLLILGNKLFAQAIIDVVDKLNYEFTYINEKIDVSTYQAIIFAENEINTELLGVDGYILKRDITPNHYLVHICGNVDFNNLDCKVNTKFGYMSFTTDYIDNQAVIDLHTAGLKVAEGMLKANKLNLSKDKYKVFMESNYPALSFEDKKFW</sequence>
<protein>
    <submittedName>
        <fullName evidence="1">Uncharacterized protein</fullName>
    </submittedName>
</protein>
<dbReference type="Proteomes" id="UP001237843">
    <property type="component" value="Unassembled WGS sequence"/>
</dbReference>
<evidence type="ECO:0000313" key="1">
    <source>
        <dbReference type="EMBL" id="MDK2062613.1"/>
    </source>
</evidence>